<name>A0A161WG29_COLIC</name>
<dbReference type="SUPFAM" id="SSF48056">
    <property type="entry name" value="Di-copper centre-containing domain"/>
    <property type="match status" value="1"/>
</dbReference>
<dbReference type="PROSITE" id="PS00498">
    <property type="entry name" value="TYROSINASE_2"/>
    <property type="match status" value="1"/>
</dbReference>
<dbReference type="InterPro" id="IPR050316">
    <property type="entry name" value="Tyrosinase/Hemocyanin"/>
</dbReference>
<dbReference type="PANTHER" id="PTHR11474:SF126">
    <property type="entry name" value="TYROSINASE-LIKE PROTEIN TYR-1-RELATED"/>
    <property type="match status" value="1"/>
</dbReference>
<keyword evidence="1" id="KW-0479">Metal-binding</keyword>
<evidence type="ECO:0000313" key="3">
    <source>
        <dbReference type="EMBL" id="KZL83428.1"/>
    </source>
</evidence>
<organism evidence="3 4">
    <name type="scientific">Colletotrichum incanum</name>
    <name type="common">Soybean anthracnose fungus</name>
    <dbReference type="NCBI Taxonomy" id="1573173"/>
    <lineage>
        <taxon>Eukaryota</taxon>
        <taxon>Fungi</taxon>
        <taxon>Dikarya</taxon>
        <taxon>Ascomycota</taxon>
        <taxon>Pezizomycotina</taxon>
        <taxon>Sordariomycetes</taxon>
        <taxon>Hypocreomycetidae</taxon>
        <taxon>Glomerellales</taxon>
        <taxon>Glomerellaceae</taxon>
        <taxon>Colletotrichum</taxon>
        <taxon>Colletotrichum spaethianum species complex</taxon>
    </lineage>
</organism>
<keyword evidence="2" id="KW-0186">Copper</keyword>
<comment type="caution">
    <text evidence="3">The sequence shown here is derived from an EMBL/GenBank/DDBJ whole genome shotgun (WGS) entry which is preliminary data.</text>
</comment>
<dbReference type="Pfam" id="PF00264">
    <property type="entry name" value="Tyrosinase"/>
    <property type="match status" value="1"/>
</dbReference>
<dbReference type="GO" id="GO:0046872">
    <property type="term" value="F:metal ion binding"/>
    <property type="evidence" value="ECO:0007669"/>
    <property type="project" value="UniProtKB-KW"/>
</dbReference>
<dbReference type="OrthoDB" id="6132182at2759"/>
<accession>A0A161WG29</accession>
<dbReference type="InterPro" id="IPR008922">
    <property type="entry name" value="Di-copper_centre_dom_sf"/>
</dbReference>
<sequence length="334" mass="36912">MVIAMTKFITAATISLGLIQAVSAVCTNPTQRKPWTMLSSSEKAEYINSTLCLMDPTQAPSKTHYAGAKTRWDELQVAHIAQVQFIHGVGAFLPWHRWFMTVHENLLRQECGYNGPLPYWNEQEDQATGPLTAASIWGDDPTTSFGTGLTHNNGCVADGPFTNLRYDVNIQLERGTEKCLTYDLKQAQFELVSQDIVDACNSLEGYNDFNNCLGGSPHTSGHYAIGGTMDDVSLSPADPLFFMHHTNLDRLWWEWQSKNTSRLTDMGGRNVAVGTLLVEAQPKSLPVAAFAPYFGYSGNVTSLDHIMWMAGTAENITIGEVMDIKSEAICVEYL</sequence>
<dbReference type="Proteomes" id="UP000076584">
    <property type="component" value="Unassembled WGS sequence"/>
</dbReference>
<dbReference type="GO" id="GO:0016491">
    <property type="term" value="F:oxidoreductase activity"/>
    <property type="evidence" value="ECO:0007669"/>
    <property type="project" value="InterPro"/>
</dbReference>
<keyword evidence="4" id="KW-1185">Reference proteome</keyword>
<dbReference type="EMBL" id="LFIW01001110">
    <property type="protein sequence ID" value="KZL83428.1"/>
    <property type="molecule type" value="Genomic_DNA"/>
</dbReference>
<proteinExistence type="predicted"/>
<evidence type="ECO:0000256" key="2">
    <source>
        <dbReference type="ARBA" id="ARBA00023008"/>
    </source>
</evidence>
<protein>
    <submittedName>
        <fullName evidence="3">Amino acid transporter</fullName>
    </submittedName>
</protein>
<dbReference type="InterPro" id="IPR002227">
    <property type="entry name" value="Tyrosinase_Cu-bd"/>
</dbReference>
<evidence type="ECO:0000256" key="1">
    <source>
        <dbReference type="ARBA" id="ARBA00022723"/>
    </source>
</evidence>
<dbReference type="Gene3D" id="1.10.1280.10">
    <property type="entry name" value="Di-copper center containing domain from catechol oxidase"/>
    <property type="match status" value="1"/>
</dbReference>
<reference evidence="3 4" key="1">
    <citation type="submission" date="2015-06" db="EMBL/GenBank/DDBJ databases">
        <title>Survival trade-offs in plant roots during colonization by closely related pathogenic and mutualistic fungi.</title>
        <authorList>
            <person name="Hacquard S."/>
            <person name="Kracher B."/>
            <person name="Hiruma K."/>
            <person name="Weinman A."/>
            <person name="Muench P."/>
            <person name="Garrido Oter R."/>
            <person name="Ver Loren van Themaat E."/>
            <person name="Dallerey J.-F."/>
            <person name="Damm U."/>
            <person name="Henrissat B."/>
            <person name="Lespinet O."/>
            <person name="Thon M."/>
            <person name="Kemen E."/>
            <person name="McHardy A.C."/>
            <person name="Schulze-Lefert P."/>
            <person name="O'Connell R.J."/>
        </authorList>
    </citation>
    <scope>NUCLEOTIDE SEQUENCE [LARGE SCALE GENOMIC DNA]</scope>
    <source>
        <strain evidence="3 4">MAFF 238704</strain>
    </source>
</reference>
<dbReference type="AlphaFoldDB" id="A0A161WG29"/>
<dbReference type="PRINTS" id="PR00092">
    <property type="entry name" value="TYROSINASE"/>
</dbReference>
<dbReference type="PROSITE" id="PS00497">
    <property type="entry name" value="TYROSINASE_1"/>
    <property type="match status" value="1"/>
</dbReference>
<dbReference type="STRING" id="1573173.A0A161WG29"/>
<evidence type="ECO:0000313" key="4">
    <source>
        <dbReference type="Proteomes" id="UP000076584"/>
    </source>
</evidence>
<dbReference type="PANTHER" id="PTHR11474">
    <property type="entry name" value="TYROSINASE FAMILY MEMBER"/>
    <property type="match status" value="1"/>
</dbReference>
<gene>
    <name evidence="3" type="ORF">CI238_08452</name>
</gene>